<dbReference type="Pfam" id="PF06415">
    <property type="entry name" value="iPGM_N"/>
    <property type="match status" value="1"/>
</dbReference>
<proteinExistence type="inferred from homology"/>
<name>A2EEX5_TRIV3</name>
<feature type="domain" description="BPG-independent PGAM N-terminal" evidence="13">
    <location>
        <begin position="99"/>
        <end position="278"/>
    </location>
</feature>
<accession>A2EEX5</accession>
<dbReference type="InterPro" id="IPR006124">
    <property type="entry name" value="Metalloenzyme"/>
</dbReference>
<dbReference type="PANTHER" id="PTHR31637:SF0">
    <property type="entry name" value="2,3-BISPHOSPHOGLYCERATE-INDEPENDENT PHOSPHOGLYCERATE MUTASE"/>
    <property type="match status" value="1"/>
</dbReference>
<feature type="binding site" evidence="10">
    <location>
        <position position="461"/>
    </location>
    <ligand>
        <name>Mn(2+)</name>
        <dbReference type="ChEBI" id="CHEBI:29035"/>
        <label>1</label>
    </ligand>
</feature>
<evidence type="ECO:0000256" key="11">
    <source>
        <dbReference type="SAM" id="Phobius"/>
    </source>
</evidence>
<keyword evidence="15" id="KW-1185">Reference proteome</keyword>
<evidence type="ECO:0000256" key="2">
    <source>
        <dbReference type="ARBA" id="ARBA00004798"/>
    </source>
</evidence>
<comment type="pathway">
    <text evidence="2">Carbohydrate degradation; glycolysis; pyruvate from D-glyceraldehyde 3-phosphate: step 3/5.</text>
</comment>
<dbReference type="GO" id="GO:0006007">
    <property type="term" value="P:glucose catabolic process"/>
    <property type="evidence" value="ECO:0007669"/>
    <property type="project" value="InterPro"/>
</dbReference>
<comment type="similarity">
    <text evidence="3">Belongs to the BPG-independent phosphoglycerate mutase family.</text>
</comment>
<keyword evidence="11" id="KW-0472">Membrane</keyword>
<organism evidence="14 15">
    <name type="scientific">Trichomonas vaginalis (strain ATCC PRA-98 / G3)</name>
    <dbReference type="NCBI Taxonomy" id="412133"/>
    <lineage>
        <taxon>Eukaryota</taxon>
        <taxon>Metamonada</taxon>
        <taxon>Parabasalia</taxon>
        <taxon>Trichomonadida</taxon>
        <taxon>Trichomonadidae</taxon>
        <taxon>Trichomonas</taxon>
    </lineage>
</organism>
<keyword evidence="5 10" id="KW-0479">Metal-binding</keyword>
<feature type="binding site" evidence="10">
    <location>
        <position position="444"/>
    </location>
    <ligand>
        <name>Mn(2+)</name>
        <dbReference type="ChEBI" id="CHEBI:29035"/>
        <label>2</label>
    </ligand>
</feature>
<keyword evidence="7 10" id="KW-0464">Manganese</keyword>
<dbReference type="GO" id="GO:0005975">
    <property type="term" value="P:carbohydrate metabolic process"/>
    <property type="evidence" value="ECO:0000318"/>
    <property type="project" value="GO_Central"/>
</dbReference>
<evidence type="ECO:0000256" key="3">
    <source>
        <dbReference type="ARBA" id="ARBA00008819"/>
    </source>
</evidence>
<dbReference type="InterPro" id="IPR011258">
    <property type="entry name" value="BPG-indep_PGM_N"/>
</dbReference>
<dbReference type="Gene3D" id="3.40.720.10">
    <property type="entry name" value="Alkaline Phosphatase, subunit A"/>
    <property type="match status" value="1"/>
</dbReference>
<feature type="domain" description="Metalloenzyme" evidence="12">
    <location>
        <begin position="14"/>
        <end position="502"/>
    </location>
</feature>
<dbReference type="OMA" id="NCIHNAP"/>
<evidence type="ECO:0000256" key="4">
    <source>
        <dbReference type="ARBA" id="ARBA00012026"/>
    </source>
</evidence>
<dbReference type="Pfam" id="PF01676">
    <property type="entry name" value="Metalloenzyme"/>
    <property type="match status" value="1"/>
</dbReference>
<dbReference type="PIRSF" id="PIRSF001492">
    <property type="entry name" value="IPGAM"/>
    <property type="match status" value="1"/>
</dbReference>
<evidence type="ECO:0000313" key="14">
    <source>
        <dbReference type="EMBL" id="EAY08773.1"/>
    </source>
</evidence>
<evidence type="ECO:0000256" key="7">
    <source>
        <dbReference type="ARBA" id="ARBA00023211"/>
    </source>
</evidence>
<feature type="binding site" evidence="10">
    <location>
        <position position="443"/>
    </location>
    <ligand>
        <name>Mn(2+)</name>
        <dbReference type="ChEBI" id="CHEBI:29035"/>
        <label>2</label>
    </ligand>
</feature>
<evidence type="ECO:0000259" key="13">
    <source>
        <dbReference type="Pfam" id="PF06415"/>
    </source>
</evidence>
<evidence type="ECO:0000256" key="10">
    <source>
        <dbReference type="PIRSR" id="PIRSR001492-3"/>
    </source>
</evidence>
<dbReference type="UniPathway" id="UPA00109">
    <property type="reaction ID" value="UER00186"/>
</dbReference>
<sequence length="567" mass="62827">MFPLIFARHIPRGAVLTIIDGFGESAWPQGNGIQDAKTPNLDYLKSHYIYTPLVAAQQPVGLIRGEPGSSSVGHQTLGLGRITPSYYQKLESSMNPKSENYIKNNEVLKETIQHAKKNNGRVHFAGLCTDWGIFSHIKFLPPLFEAAADQNVSEILVHCFFTHADPNPSRFLRKIEEGFPKNIKARFATISSQLTSLDKFKRWGLSNVTAQAIIAGTAKTIKASDIYSEIDKLQAKGIDYDPFILTPTEDAHLKSGDSIIFFNHREEQSLQVATLVMKGVNLPKNVKTTPMILYHPSLKEFEPILPSITYKNSLGSWLSQKGYRQIRIAEQYKKDHITTFFSGGITQPKFEGEEDVINFTSKSETIVENFPEMNASLVFDTVEKAIKSEKYKLVAVNFANCDATGHSGNNTAVRLAVEYIDKIILKIFELCKAHDYALFITSDHGNAEENTNLDGTRQIGHTVNNVPFITTASGVKLAPQKTGKVPYIGNVAASILHVLDIEPPPEMDPSILIDSVPSCNQKRIIIGLLAGFTIGVCSIVVIVTLMPFIKHIMSDSCRKPGEPRVQV</sequence>
<dbReference type="InterPro" id="IPR017850">
    <property type="entry name" value="Alkaline_phosphatase_core_sf"/>
</dbReference>
<dbReference type="eggNOG" id="KOG4513">
    <property type="taxonomic scope" value="Eukaryota"/>
</dbReference>
<feature type="binding site" evidence="10">
    <location>
        <position position="70"/>
    </location>
    <ligand>
        <name>Mn(2+)</name>
        <dbReference type="ChEBI" id="CHEBI:29035"/>
        <label>2</label>
    </ligand>
</feature>
<dbReference type="GO" id="GO:0005737">
    <property type="term" value="C:cytoplasm"/>
    <property type="evidence" value="ECO:0007669"/>
    <property type="project" value="InterPro"/>
</dbReference>
<dbReference type="SMR" id="A2EEX5"/>
<dbReference type="InterPro" id="IPR036646">
    <property type="entry name" value="PGAM_B_sf"/>
</dbReference>
<evidence type="ECO:0000256" key="6">
    <source>
        <dbReference type="ARBA" id="ARBA00023152"/>
    </source>
</evidence>
<dbReference type="GO" id="GO:0006096">
    <property type="term" value="P:glycolytic process"/>
    <property type="evidence" value="ECO:0007669"/>
    <property type="project" value="UniProtKB-UniPathway"/>
</dbReference>
<evidence type="ECO:0000256" key="9">
    <source>
        <dbReference type="PIRSR" id="PIRSR001492-1"/>
    </source>
</evidence>
<feature type="binding site" evidence="10">
    <location>
        <position position="20"/>
    </location>
    <ligand>
        <name>Mn(2+)</name>
        <dbReference type="ChEBI" id="CHEBI:29035"/>
        <label>2</label>
    </ligand>
</feature>
<evidence type="ECO:0000256" key="8">
    <source>
        <dbReference type="ARBA" id="ARBA00023235"/>
    </source>
</evidence>
<reference evidence="14" key="1">
    <citation type="submission" date="2006-10" db="EMBL/GenBank/DDBJ databases">
        <authorList>
            <person name="Amadeo P."/>
            <person name="Zhao Q."/>
            <person name="Wortman J."/>
            <person name="Fraser-Liggett C."/>
            <person name="Carlton J."/>
        </authorList>
    </citation>
    <scope>NUCLEOTIDE SEQUENCE</scope>
    <source>
        <strain evidence="14">G3</strain>
    </source>
</reference>
<dbReference type="KEGG" id="tva:4766680"/>
<comment type="cofactor">
    <cofactor evidence="1">
        <name>Mn(2+)</name>
        <dbReference type="ChEBI" id="CHEBI:29035"/>
    </cofactor>
</comment>
<protein>
    <recommendedName>
        <fullName evidence="4">phosphoglycerate mutase (2,3-diphosphoglycerate-independent)</fullName>
        <ecNumber evidence="4">5.4.2.12</ecNumber>
    </recommendedName>
</protein>
<dbReference type="SUPFAM" id="SSF64158">
    <property type="entry name" value="2,3-Bisphosphoglycerate-independent phosphoglycerate mutase, substrate-binding domain"/>
    <property type="match status" value="1"/>
</dbReference>
<feature type="binding site" evidence="10">
    <location>
        <position position="406"/>
    </location>
    <ligand>
        <name>Mn(2+)</name>
        <dbReference type="ChEBI" id="CHEBI:29035"/>
        <label>1</label>
    </ligand>
</feature>
<dbReference type="Proteomes" id="UP000001542">
    <property type="component" value="Unassembled WGS sequence"/>
</dbReference>
<gene>
    <name evidence="14" type="ORF">TVAG_188600</name>
</gene>
<dbReference type="GO" id="GO:0030145">
    <property type="term" value="F:manganese ion binding"/>
    <property type="evidence" value="ECO:0000318"/>
    <property type="project" value="GO_Central"/>
</dbReference>
<dbReference type="GO" id="GO:0004619">
    <property type="term" value="F:phosphoglycerate mutase activity"/>
    <property type="evidence" value="ECO:0000318"/>
    <property type="project" value="GO_Central"/>
</dbReference>
<keyword evidence="8" id="KW-0413">Isomerase</keyword>
<dbReference type="VEuPathDB" id="TrichDB:TVAGG3_0472050"/>
<dbReference type="EC" id="5.4.2.12" evidence="4"/>
<dbReference type="SUPFAM" id="SSF53649">
    <property type="entry name" value="Alkaline phosphatase-like"/>
    <property type="match status" value="1"/>
</dbReference>
<dbReference type="InParanoid" id="A2EEX5"/>
<evidence type="ECO:0000259" key="12">
    <source>
        <dbReference type="Pfam" id="PF01676"/>
    </source>
</evidence>
<dbReference type="Gene3D" id="3.40.1450.10">
    <property type="entry name" value="BPG-independent phosphoglycerate mutase, domain B"/>
    <property type="match status" value="1"/>
</dbReference>
<dbReference type="EMBL" id="DS113371">
    <property type="protein sequence ID" value="EAY08773.1"/>
    <property type="molecule type" value="Genomic_DNA"/>
</dbReference>
<dbReference type="CDD" id="cd16010">
    <property type="entry name" value="iPGM"/>
    <property type="match status" value="1"/>
</dbReference>
<dbReference type="InterPro" id="IPR005995">
    <property type="entry name" value="Pgm_bpd_ind"/>
</dbReference>
<dbReference type="AlphaFoldDB" id="A2EEX5"/>
<keyword evidence="11" id="KW-1133">Transmembrane helix</keyword>
<feature type="active site" description="Phosphoserine intermediate" evidence="9">
    <location>
        <position position="70"/>
    </location>
</feature>
<reference evidence="14" key="2">
    <citation type="journal article" date="2007" name="Science">
        <title>Draft genome sequence of the sexually transmitted pathogen Trichomonas vaginalis.</title>
        <authorList>
            <person name="Carlton J.M."/>
            <person name="Hirt R.P."/>
            <person name="Silva J.C."/>
            <person name="Delcher A.L."/>
            <person name="Schatz M."/>
            <person name="Zhao Q."/>
            <person name="Wortman J.R."/>
            <person name="Bidwell S.L."/>
            <person name="Alsmark U.C.M."/>
            <person name="Besteiro S."/>
            <person name="Sicheritz-Ponten T."/>
            <person name="Noel C.J."/>
            <person name="Dacks J.B."/>
            <person name="Foster P.G."/>
            <person name="Simillion C."/>
            <person name="Van de Peer Y."/>
            <person name="Miranda-Saavedra D."/>
            <person name="Barton G.J."/>
            <person name="Westrop G.D."/>
            <person name="Mueller S."/>
            <person name="Dessi D."/>
            <person name="Fiori P.L."/>
            <person name="Ren Q."/>
            <person name="Paulsen I."/>
            <person name="Zhang H."/>
            <person name="Bastida-Corcuera F.D."/>
            <person name="Simoes-Barbosa A."/>
            <person name="Brown M.T."/>
            <person name="Hayes R.D."/>
            <person name="Mukherjee M."/>
            <person name="Okumura C.Y."/>
            <person name="Schneider R."/>
            <person name="Smith A.J."/>
            <person name="Vanacova S."/>
            <person name="Villalvazo M."/>
            <person name="Haas B.J."/>
            <person name="Pertea M."/>
            <person name="Feldblyum T.V."/>
            <person name="Utterback T.R."/>
            <person name="Shu C.L."/>
            <person name="Osoegawa K."/>
            <person name="de Jong P.J."/>
            <person name="Hrdy I."/>
            <person name="Horvathova L."/>
            <person name="Zubacova Z."/>
            <person name="Dolezal P."/>
            <person name="Malik S.B."/>
            <person name="Logsdon J.M. Jr."/>
            <person name="Henze K."/>
            <person name="Gupta A."/>
            <person name="Wang C.C."/>
            <person name="Dunne R.L."/>
            <person name="Upcroft J.A."/>
            <person name="Upcroft P."/>
            <person name="White O."/>
            <person name="Salzberg S.L."/>
            <person name="Tang P."/>
            <person name="Chiu C.-H."/>
            <person name="Lee Y.-S."/>
            <person name="Embley T.M."/>
            <person name="Coombs G.H."/>
            <person name="Mottram J.C."/>
            <person name="Tachezy J."/>
            <person name="Fraser-Liggett C.M."/>
            <person name="Johnson P.J."/>
        </authorList>
    </citation>
    <scope>NUCLEOTIDE SEQUENCE [LARGE SCALE GENOMIC DNA]</scope>
    <source>
        <strain evidence="14">G3</strain>
    </source>
</reference>
<keyword evidence="6" id="KW-0324">Glycolysis</keyword>
<dbReference type="RefSeq" id="XP_001320996.1">
    <property type="nucleotide sequence ID" value="XM_001320961.1"/>
</dbReference>
<evidence type="ECO:0000256" key="1">
    <source>
        <dbReference type="ARBA" id="ARBA00001936"/>
    </source>
</evidence>
<evidence type="ECO:0000256" key="5">
    <source>
        <dbReference type="ARBA" id="ARBA00022723"/>
    </source>
</evidence>
<dbReference type="VEuPathDB" id="TrichDB:TVAG_188600"/>
<keyword evidence="11" id="KW-0812">Transmembrane</keyword>
<dbReference type="OrthoDB" id="1886626at2759"/>
<evidence type="ECO:0000313" key="15">
    <source>
        <dbReference type="Proteomes" id="UP000001542"/>
    </source>
</evidence>
<dbReference type="STRING" id="5722.A2EEX5"/>
<feature type="transmembrane region" description="Helical" evidence="11">
    <location>
        <begin position="524"/>
        <end position="549"/>
    </location>
</feature>
<feature type="binding site" evidence="10">
    <location>
        <position position="402"/>
    </location>
    <ligand>
        <name>Mn(2+)</name>
        <dbReference type="ChEBI" id="CHEBI:29035"/>
        <label>1</label>
    </ligand>
</feature>
<dbReference type="PANTHER" id="PTHR31637">
    <property type="entry name" value="2,3-BISPHOSPHOGLYCERATE-INDEPENDENT PHOSPHOGLYCERATE MUTASE"/>
    <property type="match status" value="1"/>
</dbReference>